<keyword evidence="3 6" id="KW-0732">Signal</keyword>
<proteinExistence type="inferred from homology"/>
<dbReference type="Pfam" id="PF07980">
    <property type="entry name" value="SusD_RagB"/>
    <property type="match status" value="1"/>
</dbReference>
<keyword evidence="4" id="KW-0472">Membrane</keyword>
<feature type="domain" description="SusD-like N-terminal" evidence="8">
    <location>
        <begin position="88"/>
        <end position="234"/>
    </location>
</feature>
<dbReference type="InterPro" id="IPR033985">
    <property type="entry name" value="SusD-like_N"/>
</dbReference>
<reference evidence="10" key="1">
    <citation type="submission" date="2016-11" db="EMBL/GenBank/DDBJ databases">
        <authorList>
            <person name="Varghese N."/>
            <person name="Submissions S."/>
        </authorList>
    </citation>
    <scope>NUCLEOTIDE SEQUENCE [LARGE SCALE GENOMIC DNA]</scope>
    <source>
        <strain evidence="10">DSM 24786</strain>
    </source>
</reference>
<dbReference type="PROSITE" id="PS51257">
    <property type="entry name" value="PROKAR_LIPOPROTEIN"/>
    <property type="match status" value="1"/>
</dbReference>
<dbReference type="RefSeq" id="WP_072304711.1">
    <property type="nucleotide sequence ID" value="NZ_FPIY01000005.1"/>
</dbReference>
<dbReference type="Proteomes" id="UP000183257">
    <property type="component" value="Unassembled WGS sequence"/>
</dbReference>
<dbReference type="InterPro" id="IPR011990">
    <property type="entry name" value="TPR-like_helical_dom_sf"/>
</dbReference>
<name>A0A1K1QXX3_9FLAO</name>
<evidence type="ECO:0000313" key="9">
    <source>
        <dbReference type="EMBL" id="SFW64759.1"/>
    </source>
</evidence>
<evidence type="ECO:0000256" key="3">
    <source>
        <dbReference type="ARBA" id="ARBA00022729"/>
    </source>
</evidence>
<accession>A0A1K1QXX3</accession>
<feature type="signal peptide" evidence="6">
    <location>
        <begin position="1"/>
        <end position="21"/>
    </location>
</feature>
<comment type="similarity">
    <text evidence="2">Belongs to the SusD family.</text>
</comment>
<evidence type="ECO:0000313" key="10">
    <source>
        <dbReference type="Proteomes" id="UP000183257"/>
    </source>
</evidence>
<dbReference type="GO" id="GO:0009279">
    <property type="term" value="C:cell outer membrane"/>
    <property type="evidence" value="ECO:0007669"/>
    <property type="project" value="UniProtKB-SubCell"/>
</dbReference>
<evidence type="ECO:0000259" key="8">
    <source>
        <dbReference type="Pfam" id="PF14322"/>
    </source>
</evidence>
<dbReference type="Gene3D" id="1.25.40.390">
    <property type="match status" value="1"/>
</dbReference>
<dbReference type="Pfam" id="PF14322">
    <property type="entry name" value="SusD-like_3"/>
    <property type="match status" value="1"/>
</dbReference>
<feature type="domain" description="RagB/SusD" evidence="7">
    <location>
        <begin position="347"/>
        <end position="463"/>
    </location>
</feature>
<feature type="chain" id="PRO_5013063435" evidence="6">
    <location>
        <begin position="22"/>
        <end position="472"/>
    </location>
</feature>
<gene>
    <name evidence="9" type="ORF">SAMN05660313_03093</name>
</gene>
<comment type="subcellular location">
    <subcellularLocation>
        <location evidence="1">Cell outer membrane</location>
    </subcellularLocation>
</comment>
<keyword evidence="5" id="KW-0998">Cell outer membrane</keyword>
<sequence length="472" mass="53048">MKNYIKTGFLSLLCASSFIFVGCSEDYLNDPQPTEIVAESVIFGSRTGVEAFLSGIARRARGQFSSVDAAGVNSIYFARTLKGNDLIHARSWWGFDYDNDNREPTYRRTSFSWEFPYYMINQLNACINGVETSELSEVDKSELIGQARALRGFYYFQLALEFQEGYTSSNRDLPAPPIYTELSTEGKPMGTLGELYDFIVEDLTTAISSLSEDRLGKSYVNVNVANGILARVYLAMSNWDGAEDAANAAYGGNVAAVLDPDSYGNGFDDISNVEWIWGNPQTGDQSNYYYNAPSAFVDPINPAYNNIYINEFFANEFTATDARNTFTYGTATDFTKVTSTKFVFAFSSDIVLMRTAEMILIEAEAKFRQGDEIGARDLMFELQSNRDPMAVKSTNTGSALEEEILLERRKELYGEYGVEWFDAKRLQRGIVRTPNHRIVKTLEPNDKRFYLKIPQVEIDANENIDDSVNSGR</sequence>
<evidence type="ECO:0000259" key="7">
    <source>
        <dbReference type="Pfam" id="PF07980"/>
    </source>
</evidence>
<evidence type="ECO:0000256" key="6">
    <source>
        <dbReference type="SAM" id="SignalP"/>
    </source>
</evidence>
<dbReference type="OrthoDB" id="1100079at2"/>
<dbReference type="AlphaFoldDB" id="A0A1K1QXX3"/>
<organism evidence="9 10">
    <name type="scientific">Cellulophaga fucicola</name>
    <dbReference type="NCBI Taxonomy" id="76595"/>
    <lineage>
        <taxon>Bacteria</taxon>
        <taxon>Pseudomonadati</taxon>
        <taxon>Bacteroidota</taxon>
        <taxon>Flavobacteriia</taxon>
        <taxon>Flavobacteriales</taxon>
        <taxon>Flavobacteriaceae</taxon>
        <taxon>Cellulophaga</taxon>
    </lineage>
</organism>
<evidence type="ECO:0000256" key="5">
    <source>
        <dbReference type="ARBA" id="ARBA00023237"/>
    </source>
</evidence>
<dbReference type="SUPFAM" id="SSF48452">
    <property type="entry name" value="TPR-like"/>
    <property type="match status" value="1"/>
</dbReference>
<protein>
    <submittedName>
        <fullName evidence="9">SusD family protein</fullName>
    </submittedName>
</protein>
<dbReference type="EMBL" id="FPIY01000005">
    <property type="protein sequence ID" value="SFW64759.1"/>
    <property type="molecule type" value="Genomic_DNA"/>
</dbReference>
<keyword evidence="10" id="KW-1185">Reference proteome</keyword>
<dbReference type="InterPro" id="IPR012944">
    <property type="entry name" value="SusD_RagB_dom"/>
</dbReference>
<evidence type="ECO:0000256" key="4">
    <source>
        <dbReference type="ARBA" id="ARBA00023136"/>
    </source>
</evidence>
<dbReference type="STRING" id="76595.SAMN05660313_03093"/>
<evidence type="ECO:0000256" key="2">
    <source>
        <dbReference type="ARBA" id="ARBA00006275"/>
    </source>
</evidence>
<evidence type="ECO:0000256" key="1">
    <source>
        <dbReference type="ARBA" id="ARBA00004442"/>
    </source>
</evidence>